<keyword evidence="1" id="KW-0472">Membrane</keyword>
<evidence type="ECO:0000256" key="1">
    <source>
        <dbReference type="SAM" id="Phobius"/>
    </source>
</evidence>
<feature type="transmembrane region" description="Helical" evidence="1">
    <location>
        <begin position="124"/>
        <end position="142"/>
    </location>
</feature>
<keyword evidence="3" id="KW-1185">Reference proteome</keyword>
<dbReference type="Proteomes" id="UP000766904">
    <property type="component" value="Unassembled WGS sequence"/>
</dbReference>
<dbReference type="EMBL" id="PHNJ01000002">
    <property type="protein sequence ID" value="TYL39589.1"/>
    <property type="molecule type" value="Genomic_DNA"/>
</dbReference>
<organism evidence="2 3">
    <name type="scientific">Natronococcus pandeyae</name>
    <dbReference type="NCBI Taxonomy" id="2055836"/>
    <lineage>
        <taxon>Archaea</taxon>
        <taxon>Methanobacteriati</taxon>
        <taxon>Methanobacteriota</taxon>
        <taxon>Stenosarchaea group</taxon>
        <taxon>Halobacteria</taxon>
        <taxon>Halobacteriales</taxon>
        <taxon>Natrialbaceae</taxon>
        <taxon>Natronococcus</taxon>
    </lineage>
</organism>
<dbReference type="RefSeq" id="WP_148856726.1">
    <property type="nucleotide sequence ID" value="NZ_PHNJ01000002.1"/>
</dbReference>
<evidence type="ECO:0000313" key="2">
    <source>
        <dbReference type="EMBL" id="TYL39589.1"/>
    </source>
</evidence>
<proteinExistence type="predicted"/>
<evidence type="ECO:0000313" key="3">
    <source>
        <dbReference type="Proteomes" id="UP000766904"/>
    </source>
</evidence>
<sequence>MSTEANSLTISSAVFLGAVVLIGLPATALTMALFGTILETAGSTATLEEPVVSLVLIGVSLLIGLQLAYEAAALQLNGVEALDRGSRRATVARYAILSAGVGVALLATIRIGLSVLFATDERSLTIPGVLLAFAGLLVLLRGMKAFVDGYRGDETREFDGERVS</sequence>
<protein>
    <recommendedName>
        <fullName evidence="4">DUF2975 domain-containing protein</fullName>
    </recommendedName>
</protein>
<dbReference type="AlphaFoldDB" id="A0A8J8Q5X3"/>
<evidence type="ECO:0008006" key="4">
    <source>
        <dbReference type="Google" id="ProtNLM"/>
    </source>
</evidence>
<accession>A0A8J8Q5X3</accession>
<reference evidence="2" key="1">
    <citation type="submission" date="2017-11" db="EMBL/GenBank/DDBJ databases">
        <authorList>
            <person name="Kajale S.C."/>
            <person name="Sharma A."/>
        </authorList>
    </citation>
    <scope>NUCLEOTIDE SEQUENCE</scope>
    <source>
        <strain evidence="2">LS1_42</strain>
    </source>
</reference>
<feature type="transmembrane region" description="Helical" evidence="1">
    <location>
        <begin position="12"/>
        <end position="38"/>
    </location>
</feature>
<keyword evidence="1" id="KW-0812">Transmembrane</keyword>
<comment type="caution">
    <text evidence="2">The sequence shown here is derived from an EMBL/GenBank/DDBJ whole genome shotgun (WGS) entry which is preliminary data.</text>
</comment>
<feature type="transmembrane region" description="Helical" evidence="1">
    <location>
        <begin position="50"/>
        <end position="73"/>
    </location>
</feature>
<gene>
    <name evidence="2" type="ORF">CV102_04670</name>
</gene>
<name>A0A8J8Q5X3_9EURY</name>
<feature type="transmembrane region" description="Helical" evidence="1">
    <location>
        <begin position="94"/>
        <end position="118"/>
    </location>
</feature>
<keyword evidence="1" id="KW-1133">Transmembrane helix</keyword>